<keyword evidence="3" id="KW-1185">Reference proteome</keyword>
<dbReference type="KEGG" id="cmp:Cha6605_4441"/>
<name>K9UL46_CHAP6</name>
<keyword evidence="1" id="KW-0812">Transmembrane</keyword>
<evidence type="ECO:0000313" key="2">
    <source>
        <dbReference type="EMBL" id="AFY95373.1"/>
    </source>
</evidence>
<evidence type="ECO:0000313" key="3">
    <source>
        <dbReference type="Proteomes" id="UP000010366"/>
    </source>
</evidence>
<keyword evidence="1" id="KW-0472">Membrane</keyword>
<organism evidence="2 3">
    <name type="scientific">Chamaesiphon minutus (strain ATCC 27169 / PCC 6605)</name>
    <dbReference type="NCBI Taxonomy" id="1173020"/>
    <lineage>
        <taxon>Bacteria</taxon>
        <taxon>Bacillati</taxon>
        <taxon>Cyanobacteriota</taxon>
        <taxon>Cyanophyceae</taxon>
        <taxon>Gomontiellales</taxon>
        <taxon>Chamaesiphonaceae</taxon>
        <taxon>Chamaesiphon</taxon>
    </lineage>
</organism>
<dbReference type="EMBL" id="CP003600">
    <property type="protein sequence ID" value="AFY95373.1"/>
    <property type="molecule type" value="Genomic_DNA"/>
</dbReference>
<evidence type="ECO:0000256" key="1">
    <source>
        <dbReference type="SAM" id="Phobius"/>
    </source>
</evidence>
<dbReference type="Proteomes" id="UP000010366">
    <property type="component" value="Chromosome"/>
</dbReference>
<reference evidence="2 3" key="1">
    <citation type="submission" date="2012-05" db="EMBL/GenBank/DDBJ databases">
        <title>Finished chromosome of genome of Chamaesiphon sp. PCC 6605.</title>
        <authorList>
            <consortium name="US DOE Joint Genome Institute"/>
            <person name="Gugger M."/>
            <person name="Coursin T."/>
            <person name="Rippka R."/>
            <person name="Tandeau De Marsac N."/>
            <person name="Huntemann M."/>
            <person name="Wei C.-L."/>
            <person name="Han J."/>
            <person name="Detter J.C."/>
            <person name="Han C."/>
            <person name="Tapia R."/>
            <person name="Chen A."/>
            <person name="Kyrpides N."/>
            <person name="Mavromatis K."/>
            <person name="Markowitz V."/>
            <person name="Szeto E."/>
            <person name="Ivanova N."/>
            <person name="Pagani I."/>
            <person name="Pati A."/>
            <person name="Goodwin L."/>
            <person name="Nordberg H.P."/>
            <person name="Cantor M.N."/>
            <person name="Hua S.X."/>
            <person name="Woyke T."/>
            <person name="Kerfeld C.A."/>
        </authorList>
    </citation>
    <scope>NUCLEOTIDE SEQUENCE [LARGE SCALE GENOMIC DNA]</scope>
    <source>
        <strain evidence="3">ATCC 27169 / PCC 6605</strain>
    </source>
</reference>
<feature type="transmembrane region" description="Helical" evidence="1">
    <location>
        <begin position="6"/>
        <end position="29"/>
    </location>
</feature>
<accession>K9UL46</accession>
<sequence>MTTQDLLLLVLLLCPGLLLSVTIMLTFAAGG</sequence>
<dbReference type="AlphaFoldDB" id="K9UL46"/>
<keyword evidence="1" id="KW-1133">Transmembrane helix</keyword>
<dbReference type="HOGENOM" id="CLU_218103_1_0_3"/>
<proteinExistence type="predicted"/>
<gene>
    <name evidence="2" type="ORF">Cha6605_4441</name>
</gene>
<protein>
    <submittedName>
        <fullName evidence="2">Uncharacterized protein</fullName>
    </submittedName>
</protein>